<feature type="chain" id="PRO_5047093819" evidence="1">
    <location>
        <begin position="22"/>
        <end position="471"/>
    </location>
</feature>
<feature type="signal peptide" evidence="1">
    <location>
        <begin position="1"/>
        <end position="21"/>
    </location>
</feature>
<keyword evidence="3" id="KW-1185">Reference proteome</keyword>
<keyword evidence="1" id="KW-0732">Signal</keyword>
<comment type="caution">
    <text evidence="2">The sequence shown here is derived from an EMBL/GenBank/DDBJ whole genome shotgun (WGS) entry which is preliminary data.</text>
</comment>
<dbReference type="EMBL" id="JAGETX010000004">
    <property type="protein sequence ID" value="MBO3271038.1"/>
    <property type="molecule type" value="Genomic_DNA"/>
</dbReference>
<organism evidence="2 3">
    <name type="scientific">Hymenobacter defluvii</name>
    <dbReference type="NCBI Taxonomy" id="2054411"/>
    <lineage>
        <taxon>Bacteria</taxon>
        <taxon>Pseudomonadati</taxon>
        <taxon>Bacteroidota</taxon>
        <taxon>Cytophagia</taxon>
        <taxon>Cytophagales</taxon>
        <taxon>Hymenobacteraceae</taxon>
        <taxon>Hymenobacter</taxon>
    </lineage>
</organism>
<dbReference type="Proteomes" id="UP000670527">
    <property type="component" value="Unassembled WGS sequence"/>
</dbReference>
<protein>
    <submittedName>
        <fullName evidence="2">T9SS type A sorting domain-containing protein</fullName>
    </submittedName>
</protein>
<gene>
    <name evidence="2" type="ORF">J4D97_10305</name>
</gene>
<accession>A0ABS3TBM1</accession>
<sequence length="471" mass="48982">MQQFISMAGLLLGLTAGTAAAQTLTTTAGSSLTVQSGATLYVVGGVQQASGATLTNAGTVQLTGDLLNAGTLTSPGLLLFSGSQDQTFSPGSATVDKLTVANTGGAGNNRLLLPADLTIGTQLTLTQGLLRTQGSATLLIPNGARVEGEADGRYVQGRLQVKRTAVNGTVDFTNGFTLTTNGQNLGTVTVTRTAGLQVGGVSYGQSGSGTNQGIDRMWQVEATQPLDPATPATVKVSWVADDDHGLTLPTTAQLWRAEQGTGPWAPQGAPVSVSARSFTTSVGQLGMLTLSSSNQPLPVELVRFTAERRGAAALLRWSTASEVNNNRFEVEVSEDGYAFRRIGQVSGHGTSSLPHEYQLLDPELARYGAALVYYRLRQVDHDGTTHFSPVRTVVVSGQPELALFPNPTSEATTLMGALPGAAVSVYDSMGRLVHTSTTDAAGSAQLRLPAGSAAGVYMVRTGQHALRLIRQ</sequence>
<name>A0ABS3TBM1_9BACT</name>
<evidence type="ECO:0000313" key="3">
    <source>
        <dbReference type="Proteomes" id="UP000670527"/>
    </source>
</evidence>
<reference evidence="2 3" key="1">
    <citation type="submission" date="2021-03" db="EMBL/GenBank/DDBJ databases">
        <authorList>
            <person name="Kim M.K."/>
        </authorList>
    </citation>
    <scope>NUCLEOTIDE SEQUENCE [LARGE SCALE GENOMIC DNA]</scope>
    <source>
        <strain evidence="2 3">BT507</strain>
    </source>
</reference>
<evidence type="ECO:0000313" key="2">
    <source>
        <dbReference type="EMBL" id="MBO3271038.1"/>
    </source>
</evidence>
<dbReference type="RefSeq" id="WP_208307507.1">
    <property type="nucleotide sequence ID" value="NZ_JAGETX010000004.1"/>
</dbReference>
<dbReference type="NCBIfam" id="TIGR04183">
    <property type="entry name" value="Por_Secre_tail"/>
    <property type="match status" value="1"/>
</dbReference>
<proteinExistence type="predicted"/>
<dbReference type="InterPro" id="IPR026444">
    <property type="entry name" value="Secre_tail"/>
</dbReference>
<evidence type="ECO:0000256" key="1">
    <source>
        <dbReference type="SAM" id="SignalP"/>
    </source>
</evidence>